<feature type="repeat" description="TPR" evidence="1">
    <location>
        <begin position="145"/>
        <end position="178"/>
    </location>
</feature>
<feature type="transmembrane region" description="Helical" evidence="2">
    <location>
        <begin position="40"/>
        <end position="59"/>
    </location>
</feature>
<accession>A0A5C5XLC6</accession>
<feature type="transmembrane region" description="Helical" evidence="2">
    <location>
        <begin position="406"/>
        <end position="427"/>
    </location>
</feature>
<organism evidence="3 4">
    <name type="scientific">Rubinisphaera italica</name>
    <dbReference type="NCBI Taxonomy" id="2527969"/>
    <lineage>
        <taxon>Bacteria</taxon>
        <taxon>Pseudomonadati</taxon>
        <taxon>Planctomycetota</taxon>
        <taxon>Planctomycetia</taxon>
        <taxon>Planctomycetales</taxon>
        <taxon>Planctomycetaceae</taxon>
        <taxon>Rubinisphaera</taxon>
    </lineage>
</organism>
<keyword evidence="1" id="KW-0802">TPR repeat</keyword>
<evidence type="ECO:0000313" key="3">
    <source>
        <dbReference type="EMBL" id="TWT63251.1"/>
    </source>
</evidence>
<dbReference type="Gene3D" id="1.25.40.10">
    <property type="entry name" value="Tetratricopeptide repeat domain"/>
    <property type="match status" value="1"/>
</dbReference>
<keyword evidence="2" id="KW-0812">Transmembrane</keyword>
<dbReference type="AlphaFoldDB" id="A0A5C5XLC6"/>
<sequence>MIIVLDTIRANMLESFRIEYVFLIARRPLRMIEKTMFKTFRVLLIVCLIVQLAVGPIWACAWDYDTLTMERLEFPDALELITGKFLRHSSEFYEWRIQDRKQKLEQDPSVLAYYDDLAVAYDKTGQHQMAIETMQAKNAIEPNLYETEANLGTFYIHAGQLEQGIEHINKAIAINPEAHFGREIYQQDLVNYVRLRQKDGKTVLPLQNQFSEEDIFDWPVLNFKDYILKVHAVPDSDSEPAVENINEELRKALKGIQGMMRFGHYDSPILLEALGDILSNIGERAYGSQQLAARAYLKASYEVEDEEVKQAYRKLAEESLSMQLESTLGGYGRQELSLDTLEKSFQQELAEAKAWHDNLHQDELQWIETGQDVDAAFAQKYYDEVTPLGDYANKIEAPKSIRMLELFFVSMIFFIILSGIALVILGIRKSKYKEDIFKGK</sequence>
<evidence type="ECO:0000256" key="1">
    <source>
        <dbReference type="PROSITE-ProRule" id="PRU00339"/>
    </source>
</evidence>
<dbReference type="InterPro" id="IPR011990">
    <property type="entry name" value="TPR-like_helical_dom_sf"/>
</dbReference>
<proteinExistence type="predicted"/>
<keyword evidence="4" id="KW-1185">Reference proteome</keyword>
<reference evidence="3 4" key="1">
    <citation type="submission" date="2019-02" db="EMBL/GenBank/DDBJ databases">
        <title>Deep-cultivation of Planctomycetes and their phenomic and genomic characterization uncovers novel biology.</title>
        <authorList>
            <person name="Wiegand S."/>
            <person name="Jogler M."/>
            <person name="Boedeker C."/>
            <person name="Pinto D."/>
            <person name="Vollmers J."/>
            <person name="Rivas-Marin E."/>
            <person name="Kohn T."/>
            <person name="Peeters S.H."/>
            <person name="Heuer A."/>
            <person name="Rast P."/>
            <person name="Oberbeckmann S."/>
            <person name="Bunk B."/>
            <person name="Jeske O."/>
            <person name="Meyerdierks A."/>
            <person name="Storesund J.E."/>
            <person name="Kallscheuer N."/>
            <person name="Luecker S."/>
            <person name="Lage O.M."/>
            <person name="Pohl T."/>
            <person name="Merkel B.J."/>
            <person name="Hornburger P."/>
            <person name="Mueller R.-W."/>
            <person name="Bruemmer F."/>
            <person name="Labrenz M."/>
            <person name="Spormann A.M."/>
            <person name="Op Den Camp H."/>
            <person name="Overmann J."/>
            <person name="Amann R."/>
            <person name="Jetten M.S.M."/>
            <person name="Mascher T."/>
            <person name="Medema M.H."/>
            <person name="Devos D.P."/>
            <person name="Kaster A.-K."/>
            <person name="Ovreas L."/>
            <person name="Rohde M."/>
            <person name="Galperin M.Y."/>
            <person name="Jogler C."/>
        </authorList>
    </citation>
    <scope>NUCLEOTIDE SEQUENCE [LARGE SCALE GENOMIC DNA]</scope>
    <source>
        <strain evidence="3 4">Pan54</strain>
    </source>
</reference>
<comment type="caution">
    <text evidence="3">The sequence shown here is derived from an EMBL/GenBank/DDBJ whole genome shotgun (WGS) entry which is preliminary data.</text>
</comment>
<gene>
    <name evidence="3" type="ORF">Pan54_40040</name>
</gene>
<evidence type="ECO:0000313" key="4">
    <source>
        <dbReference type="Proteomes" id="UP000316095"/>
    </source>
</evidence>
<evidence type="ECO:0000256" key="2">
    <source>
        <dbReference type="SAM" id="Phobius"/>
    </source>
</evidence>
<dbReference type="InterPro" id="IPR019734">
    <property type="entry name" value="TPR_rpt"/>
</dbReference>
<protein>
    <submittedName>
        <fullName evidence="3">Tetratricopeptide repeat protein</fullName>
    </submittedName>
</protein>
<keyword evidence="2" id="KW-1133">Transmembrane helix</keyword>
<dbReference type="SUPFAM" id="SSF48452">
    <property type="entry name" value="TPR-like"/>
    <property type="match status" value="1"/>
</dbReference>
<keyword evidence="2" id="KW-0472">Membrane</keyword>
<dbReference type="EMBL" id="SJPG01000001">
    <property type="protein sequence ID" value="TWT63251.1"/>
    <property type="molecule type" value="Genomic_DNA"/>
</dbReference>
<dbReference type="Proteomes" id="UP000316095">
    <property type="component" value="Unassembled WGS sequence"/>
</dbReference>
<name>A0A5C5XLC6_9PLAN</name>
<dbReference type="PROSITE" id="PS50005">
    <property type="entry name" value="TPR"/>
    <property type="match status" value="1"/>
</dbReference>